<evidence type="ECO:0000256" key="1">
    <source>
        <dbReference type="SAM" id="Phobius"/>
    </source>
</evidence>
<gene>
    <name evidence="2" type="ORF">SSPH_04549</name>
</gene>
<name>A0ABM9W9J6_9FIRM</name>
<evidence type="ECO:0008006" key="4">
    <source>
        <dbReference type="Google" id="ProtNLM"/>
    </source>
</evidence>
<keyword evidence="1" id="KW-1133">Transmembrane helix</keyword>
<keyword evidence="3" id="KW-1185">Reference proteome</keyword>
<evidence type="ECO:0000313" key="3">
    <source>
        <dbReference type="Proteomes" id="UP000245702"/>
    </source>
</evidence>
<evidence type="ECO:0000313" key="2">
    <source>
        <dbReference type="EMBL" id="CVK21831.1"/>
    </source>
</evidence>
<dbReference type="Proteomes" id="UP000245702">
    <property type="component" value="Unassembled WGS sequence"/>
</dbReference>
<sequence>MRKWIIIIMGFFVVFVVGGYLLLNNEEGKRREIEIVQEYQDIKHPEGARMLHYELNRKILIRWIHSRYSYSINDSEVAKYYENQLLSKGWHQISYSLPPGKVGYLYAKDNLELALTLNKNGYWIISMHYSDVDY</sequence>
<dbReference type="EMBL" id="FCOW01000049">
    <property type="protein sequence ID" value="CVK21831.1"/>
    <property type="molecule type" value="Genomic_DNA"/>
</dbReference>
<organism evidence="2 3">
    <name type="scientific">Sporomusa sphaeroides DSM 2875</name>
    <dbReference type="NCBI Taxonomy" id="1337886"/>
    <lineage>
        <taxon>Bacteria</taxon>
        <taxon>Bacillati</taxon>
        <taxon>Bacillota</taxon>
        <taxon>Negativicutes</taxon>
        <taxon>Selenomonadales</taxon>
        <taxon>Sporomusaceae</taxon>
        <taxon>Sporomusa</taxon>
    </lineage>
</organism>
<keyword evidence="1" id="KW-0472">Membrane</keyword>
<comment type="caution">
    <text evidence="2">The sequence shown here is derived from an EMBL/GenBank/DDBJ whole genome shotgun (WGS) entry which is preliminary data.</text>
</comment>
<accession>A0ABM9W9J6</accession>
<keyword evidence="1" id="KW-0812">Transmembrane</keyword>
<dbReference type="RefSeq" id="WP_075757766.1">
    <property type="nucleotide sequence ID" value="NZ_CP146991.1"/>
</dbReference>
<feature type="transmembrane region" description="Helical" evidence="1">
    <location>
        <begin position="6"/>
        <end position="23"/>
    </location>
</feature>
<reference evidence="2 3" key="1">
    <citation type="submission" date="2016-01" db="EMBL/GenBank/DDBJ databases">
        <authorList>
            <person name="Brown R."/>
        </authorList>
    </citation>
    <scope>NUCLEOTIDE SEQUENCE [LARGE SCALE GENOMIC DNA]</scope>
    <source>
        <strain evidence="2">Sporomusa sphaeroides DSM 2875</strain>
    </source>
</reference>
<proteinExistence type="predicted"/>
<protein>
    <recommendedName>
        <fullName evidence="4">DUF4830 domain-containing protein</fullName>
    </recommendedName>
</protein>